<dbReference type="VEuPathDB" id="AmoebaDB:KM1_028620"/>
<feature type="signal peptide" evidence="2">
    <location>
        <begin position="1"/>
        <end position="18"/>
    </location>
</feature>
<reference evidence="3 4" key="1">
    <citation type="submission" date="2016-05" db="EMBL/GenBank/DDBJ databases">
        <title>First whole genome sequencing of Entamoeba histolytica HM1:IMSS-clone-6.</title>
        <authorList>
            <person name="Mukherjee Avik.K."/>
            <person name="Izumyama S."/>
            <person name="Nakada-Tsukui K."/>
            <person name="Nozaki T."/>
        </authorList>
    </citation>
    <scope>NUCLEOTIDE SEQUENCE [LARGE SCALE GENOMIC DNA]</scope>
    <source>
        <strain evidence="3 4">HM1:IMSS clone 6</strain>
    </source>
</reference>
<dbReference type="EMBL" id="BDEQ01000001">
    <property type="protein sequence ID" value="GAT97020.1"/>
    <property type="molecule type" value="Genomic_DNA"/>
</dbReference>
<keyword evidence="1" id="KW-1133">Transmembrane helix</keyword>
<proteinExistence type="predicted"/>
<accession>A0A5K1UTD7</accession>
<organism evidence="3 4">
    <name type="scientific">Entamoeba histolytica</name>
    <dbReference type="NCBI Taxonomy" id="5759"/>
    <lineage>
        <taxon>Eukaryota</taxon>
        <taxon>Amoebozoa</taxon>
        <taxon>Evosea</taxon>
        <taxon>Archamoebae</taxon>
        <taxon>Mastigamoebida</taxon>
        <taxon>Entamoebidae</taxon>
        <taxon>Entamoeba</taxon>
    </lineage>
</organism>
<dbReference type="VEuPathDB" id="AmoebaDB:EHI_099340"/>
<comment type="caution">
    <text evidence="3">The sequence shown here is derived from an EMBL/GenBank/DDBJ whole genome shotgun (WGS) entry which is preliminary data.</text>
</comment>
<evidence type="ECO:0000313" key="4">
    <source>
        <dbReference type="Proteomes" id="UP000078387"/>
    </source>
</evidence>
<feature type="transmembrane region" description="Helical" evidence="1">
    <location>
        <begin position="159"/>
        <end position="175"/>
    </location>
</feature>
<protein>
    <submittedName>
        <fullName evidence="3">Uncharacterized protein</fullName>
    </submittedName>
</protein>
<name>A0A5K1UTD7_ENTHI</name>
<dbReference type="VEuPathDB" id="AmoebaDB:EHI5A_134210"/>
<dbReference type="SMR" id="A0A5K1UTD7"/>
<keyword evidence="1" id="KW-0472">Membrane</keyword>
<evidence type="ECO:0000256" key="2">
    <source>
        <dbReference type="SAM" id="SignalP"/>
    </source>
</evidence>
<dbReference type="VEuPathDB" id="AmoebaDB:EHI7A_104010"/>
<dbReference type="AlphaFoldDB" id="A0A5K1UTD7"/>
<dbReference type="VEuPathDB" id="AmoebaDB:EHI8A_110790"/>
<keyword evidence="2" id="KW-0732">Signal</keyword>
<dbReference type="Proteomes" id="UP000078387">
    <property type="component" value="Unassembled WGS sequence"/>
</dbReference>
<feature type="chain" id="PRO_5023902378" evidence="2">
    <location>
        <begin position="19"/>
        <end position="176"/>
    </location>
</feature>
<evidence type="ECO:0000313" key="3">
    <source>
        <dbReference type="EMBL" id="GAT97020.1"/>
    </source>
</evidence>
<sequence length="176" mass="20236">MRMIYCLIIMLFVCFGESKSLSRQSKRFANKVADEIIGVKVNINYVPKQKTRLFNFESCKNSTAAQCLLCKQKVVEDEDYCQNPTIPEQKCMCLAARHQWRTMYENVDDKLQTVEEACAFVCDIKQPKENIKVNETLIQTNYQNGTIKNETLKKTTTNGASSVVVMICFALLIFIY</sequence>
<dbReference type="OMA" id="AAQCFLC"/>
<keyword evidence="1" id="KW-0812">Transmembrane</keyword>
<gene>
    <name evidence="3" type="ORF">CL6EHI_099340</name>
</gene>
<evidence type="ECO:0000256" key="1">
    <source>
        <dbReference type="SAM" id="Phobius"/>
    </source>
</evidence>